<evidence type="ECO:0000313" key="2">
    <source>
        <dbReference type="Proteomes" id="UP000735302"/>
    </source>
</evidence>
<protein>
    <submittedName>
        <fullName evidence="1">Uncharacterized protein</fullName>
    </submittedName>
</protein>
<organism evidence="1 2">
    <name type="scientific">Plakobranchus ocellatus</name>
    <dbReference type="NCBI Taxonomy" id="259542"/>
    <lineage>
        <taxon>Eukaryota</taxon>
        <taxon>Metazoa</taxon>
        <taxon>Spiralia</taxon>
        <taxon>Lophotrochozoa</taxon>
        <taxon>Mollusca</taxon>
        <taxon>Gastropoda</taxon>
        <taxon>Heterobranchia</taxon>
        <taxon>Euthyneura</taxon>
        <taxon>Panpulmonata</taxon>
        <taxon>Sacoglossa</taxon>
        <taxon>Placobranchoidea</taxon>
        <taxon>Plakobranchidae</taxon>
        <taxon>Plakobranchus</taxon>
    </lineage>
</organism>
<gene>
    <name evidence="1" type="ORF">PoB_007492900</name>
</gene>
<evidence type="ECO:0000313" key="1">
    <source>
        <dbReference type="EMBL" id="GFO48424.1"/>
    </source>
</evidence>
<sequence>MGMPVRELRDMVTRSLISVPTKFPVPHRPVSASGLCLNLYSSLSGKGQGAHWVDHSYSCQLVDAWLDVLPKPDRLDVGEMCLGLQPSNVQLLLR</sequence>
<dbReference type="AlphaFoldDB" id="A0AAV4DWE7"/>
<name>A0AAV4DWE7_9GAST</name>
<dbReference type="EMBL" id="BLXT01008389">
    <property type="protein sequence ID" value="GFO48424.1"/>
    <property type="molecule type" value="Genomic_DNA"/>
</dbReference>
<proteinExistence type="predicted"/>
<accession>A0AAV4DWE7</accession>
<dbReference type="Proteomes" id="UP000735302">
    <property type="component" value="Unassembled WGS sequence"/>
</dbReference>
<reference evidence="1 2" key="1">
    <citation type="journal article" date="2021" name="Elife">
        <title>Chloroplast acquisition without the gene transfer in kleptoplastic sea slugs, Plakobranchus ocellatus.</title>
        <authorList>
            <person name="Maeda T."/>
            <person name="Takahashi S."/>
            <person name="Yoshida T."/>
            <person name="Shimamura S."/>
            <person name="Takaki Y."/>
            <person name="Nagai Y."/>
            <person name="Toyoda A."/>
            <person name="Suzuki Y."/>
            <person name="Arimoto A."/>
            <person name="Ishii H."/>
            <person name="Satoh N."/>
            <person name="Nishiyama T."/>
            <person name="Hasebe M."/>
            <person name="Maruyama T."/>
            <person name="Minagawa J."/>
            <person name="Obokata J."/>
            <person name="Shigenobu S."/>
        </authorList>
    </citation>
    <scope>NUCLEOTIDE SEQUENCE [LARGE SCALE GENOMIC DNA]</scope>
</reference>
<comment type="caution">
    <text evidence="1">The sequence shown here is derived from an EMBL/GenBank/DDBJ whole genome shotgun (WGS) entry which is preliminary data.</text>
</comment>
<keyword evidence="2" id="KW-1185">Reference proteome</keyword>